<protein>
    <recommendedName>
        <fullName evidence="5">[heparan sulfate]-glucosamine N-sulfotransferase</fullName>
        <ecNumber evidence="5">2.8.2.8</ecNumber>
    </recommendedName>
</protein>
<evidence type="ECO:0000256" key="10">
    <source>
        <dbReference type="ARBA" id="ARBA00022989"/>
    </source>
</evidence>
<sequence length="857" mass="98872">MFWIVRRHITYVLRWLLAVTVLSFFVFSYLYQQSSNSPSFKEQSVRFTIPQFVCPLRQSLAYSNNSLIPVVPVLKVPLKTERKVLVFVESVYSAQCKQIINILDALRVPRKVETLSKNLPLLTTTSHGRFSLIIIENYQKYLNLPMWNRELLDKYCRDYGVGIIAFLRTRSEDSAQMGLKHTIPVSNGKQRVLSLRLSAASPINLIGKTEVTSNLTNITDDWVVFSTAKGYQPVVSTDEDKKAAVIFDEGYRDGIRRVLFGQIFTHWMIKLAFVDSLRYLSKLSMNIDLDRYIQVDVDDIFVGVSGGRMQRHDVKALVACQNRLRRSISNFSFTLGFSGYYFRSGNDLEDRGDESLIEMGSNFLWFPHMWRHNHANEYNLTYLEAIMYQNKLFAKTMNLSLVPHYSVSPLHAGVYPAHEALYKAWKSVWNIKVTSTEEYPHLRPSWARRGFVHMNISVLPRQTCGLYTRTQFFHSYPDGFQRLLNNIEGGDLFFTVVLNPFNIFMTHQQNFGNDRLGIFTFERLVEFISCWTNLKLQWISPMQMAEKYFLRFPAERLPVWSNPCSDPRHMHILPSAFNCSEMLLPNLLVVGPQKTGSTALRTFLLLHPNISSNDIVPNSFEELQFFGGSNYANGILWYMNQFRRSASSEKLILFEKSATYFDAADAPRTAAALIPGATIIMILIDPSVRAYSWYQHMRAHNDTTALNYSLDDIVAANSTSPYALRKLRRRCITPGRYSHHMEHWLEYYPLSQIIVVDGELLRSNPVSVLNNLLDYLHLPSYNYGAYLRFDTKKGFFCVNYNGTKKCLGSSKGRTYAPMSNATKARLDRVFLEDNVALHKLLVRNHLVVPTWLRRLLT</sequence>
<evidence type="ECO:0000256" key="5">
    <source>
        <dbReference type="ARBA" id="ARBA00012979"/>
    </source>
</evidence>
<keyword evidence="13 18" id="KW-1015">Disulfide bond</keyword>
<comment type="pathway">
    <text evidence="3">Glycan metabolism; heparan sulfate biosynthesis.</text>
</comment>
<dbReference type="GO" id="GO:0016787">
    <property type="term" value="F:hydrolase activity"/>
    <property type="evidence" value="ECO:0007669"/>
    <property type="project" value="UniProtKB-KW"/>
</dbReference>
<keyword evidence="11" id="KW-0333">Golgi apparatus</keyword>
<dbReference type="InterPro" id="IPR037359">
    <property type="entry name" value="NST/OST"/>
</dbReference>
<dbReference type="PANTHER" id="PTHR10605:SF56">
    <property type="entry name" value="BIFUNCTIONAL HEPARAN SULFATE N-DEACETYLASE_N-SULFOTRANSFERASE"/>
    <property type="match status" value="1"/>
</dbReference>
<evidence type="ECO:0000256" key="9">
    <source>
        <dbReference type="ARBA" id="ARBA00022968"/>
    </source>
</evidence>
<keyword evidence="12 19" id="KW-0472">Membrane</keyword>
<dbReference type="Pfam" id="PF25119">
    <property type="entry name" value="HSNSD_N"/>
    <property type="match status" value="1"/>
</dbReference>
<comment type="similarity">
    <text evidence="4">Belongs to the sulfotransferase 1 family. NDST subfamily.</text>
</comment>
<evidence type="ECO:0000256" key="17">
    <source>
        <dbReference type="PIRSR" id="PIRSR637359-2"/>
    </source>
</evidence>
<dbReference type="InterPro" id="IPR027417">
    <property type="entry name" value="P-loop_NTPase"/>
</dbReference>
<keyword evidence="6" id="KW-0808">Transferase</keyword>
<dbReference type="Gene3D" id="3.40.50.300">
    <property type="entry name" value="P-loop containing nucleotide triphosphate hydrolases"/>
    <property type="match status" value="1"/>
</dbReference>
<name>A0ABD6EJ85_9BILA</name>
<keyword evidence="7 19" id="KW-0812">Transmembrane</keyword>
<evidence type="ECO:0000259" key="21">
    <source>
        <dbReference type="Pfam" id="PF12062"/>
    </source>
</evidence>
<dbReference type="PANTHER" id="PTHR10605">
    <property type="entry name" value="HEPARAN SULFATE SULFOTRANSFERASE"/>
    <property type="match status" value="1"/>
</dbReference>
<reference evidence="23 24" key="1">
    <citation type="submission" date="2024-08" db="EMBL/GenBank/DDBJ databases">
        <title>Gnathostoma spinigerum genome.</title>
        <authorList>
            <person name="Gonzalez-Bertolin B."/>
            <person name="Monzon S."/>
            <person name="Zaballos A."/>
            <person name="Jimenez P."/>
            <person name="Dekumyoy P."/>
            <person name="Varona S."/>
            <person name="Cuesta I."/>
            <person name="Sumanam S."/>
            <person name="Adisakwattana P."/>
            <person name="Gasser R.B."/>
            <person name="Hernandez-Gonzalez A."/>
            <person name="Young N.D."/>
            <person name="Perteguer M.J."/>
        </authorList>
    </citation>
    <scope>NUCLEOTIDE SEQUENCE [LARGE SCALE GENOMIC DNA]</scope>
    <source>
        <strain evidence="23">AL3</strain>
        <tissue evidence="23">Liver</tissue>
    </source>
</reference>
<dbReference type="EC" id="2.8.2.8" evidence="5"/>
<feature type="domain" description="Heparan sulfate-N-deacetylase N-terminal" evidence="22">
    <location>
        <begin position="80"/>
        <end position="280"/>
    </location>
</feature>
<dbReference type="InterPro" id="IPR021930">
    <property type="entry name" value="Heparan_SO4_deacetylase_dom"/>
</dbReference>
<keyword evidence="8" id="KW-0378">Hydrolase</keyword>
<comment type="subcellular location">
    <subcellularLocation>
        <location evidence="1">Golgi apparatus membrane</location>
        <topology evidence="1">Single-pass type II membrane protein</topology>
    </subcellularLocation>
</comment>
<keyword evidence="14" id="KW-0325">Glycoprotein</keyword>
<evidence type="ECO:0000256" key="3">
    <source>
        <dbReference type="ARBA" id="ARBA00005093"/>
    </source>
</evidence>
<feature type="binding site" evidence="17">
    <location>
        <position position="692"/>
    </location>
    <ligand>
        <name>3'-phosphoadenylyl sulfate</name>
        <dbReference type="ChEBI" id="CHEBI:58339"/>
    </ligand>
</feature>
<evidence type="ECO:0000259" key="20">
    <source>
        <dbReference type="Pfam" id="PF00685"/>
    </source>
</evidence>
<evidence type="ECO:0000256" key="13">
    <source>
        <dbReference type="ARBA" id="ARBA00023157"/>
    </source>
</evidence>
<feature type="binding site" evidence="17">
    <location>
        <begin position="811"/>
        <end position="815"/>
    </location>
    <ligand>
        <name>3'-phosphoadenylyl sulfate</name>
        <dbReference type="ChEBI" id="CHEBI:58339"/>
    </ligand>
</feature>
<keyword evidence="10 19" id="KW-1133">Transmembrane helix</keyword>
<dbReference type="Pfam" id="PF12062">
    <property type="entry name" value="HSNSD-CE"/>
    <property type="match status" value="1"/>
</dbReference>
<evidence type="ECO:0000256" key="6">
    <source>
        <dbReference type="ARBA" id="ARBA00022679"/>
    </source>
</evidence>
<evidence type="ECO:0000313" key="23">
    <source>
        <dbReference type="EMBL" id="MFH4977471.1"/>
    </source>
</evidence>
<feature type="disulfide bond" evidence="18">
    <location>
        <begin position="797"/>
        <end position="806"/>
    </location>
</feature>
<evidence type="ECO:0000256" key="19">
    <source>
        <dbReference type="SAM" id="Phobius"/>
    </source>
</evidence>
<keyword evidence="15" id="KW-0511">Multifunctional enzyme</keyword>
<evidence type="ECO:0000256" key="2">
    <source>
        <dbReference type="ARBA" id="ARBA00004841"/>
    </source>
</evidence>
<evidence type="ECO:0000256" key="18">
    <source>
        <dbReference type="PIRSR" id="PIRSR637359-3"/>
    </source>
</evidence>
<evidence type="ECO:0000313" key="24">
    <source>
        <dbReference type="Proteomes" id="UP001608902"/>
    </source>
</evidence>
<evidence type="ECO:0000256" key="14">
    <source>
        <dbReference type="ARBA" id="ARBA00023180"/>
    </source>
</evidence>
<evidence type="ECO:0000256" key="8">
    <source>
        <dbReference type="ARBA" id="ARBA00022801"/>
    </source>
</evidence>
<evidence type="ECO:0000256" key="1">
    <source>
        <dbReference type="ARBA" id="ARBA00004323"/>
    </source>
</evidence>
<dbReference type="InterPro" id="IPR056793">
    <property type="entry name" value="HSNSD_N"/>
</dbReference>
<comment type="pathway">
    <text evidence="2">Glycan metabolism; heparin biosynthesis.</text>
</comment>
<dbReference type="EMBL" id="JBGFUD010002326">
    <property type="protein sequence ID" value="MFH4977471.1"/>
    <property type="molecule type" value="Genomic_DNA"/>
</dbReference>
<feature type="active site" description="For sulfotransferase activity" evidence="16">
    <location>
        <position position="594"/>
    </location>
</feature>
<dbReference type="GO" id="GO:0015016">
    <property type="term" value="F:heparan sulfate N-sulfotransferase activity"/>
    <property type="evidence" value="ECO:0007669"/>
    <property type="project" value="UniProtKB-EC"/>
</dbReference>
<evidence type="ECO:0000256" key="16">
    <source>
        <dbReference type="PIRSR" id="PIRSR637359-1"/>
    </source>
</evidence>
<evidence type="ECO:0000256" key="7">
    <source>
        <dbReference type="ARBA" id="ARBA00022692"/>
    </source>
</evidence>
<dbReference type="Proteomes" id="UP001608902">
    <property type="component" value="Unassembled WGS sequence"/>
</dbReference>
<evidence type="ECO:0000256" key="4">
    <source>
        <dbReference type="ARBA" id="ARBA00010420"/>
    </source>
</evidence>
<dbReference type="InterPro" id="IPR000863">
    <property type="entry name" value="Sulfotransferase_dom"/>
</dbReference>
<keyword evidence="24" id="KW-1185">Reference proteome</keyword>
<accession>A0ABD6EJ85</accession>
<feature type="domain" description="Sulfotransferase" evidence="20">
    <location>
        <begin position="585"/>
        <end position="811"/>
    </location>
</feature>
<comment type="caution">
    <text evidence="23">The sequence shown here is derived from an EMBL/GenBank/DDBJ whole genome shotgun (WGS) entry which is preliminary data.</text>
</comment>
<dbReference type="Pfam" id="PF00685">
    <property type="entry name" value="Sulfotransfer_1"/>
    <property type="match status" value="1"/>
</dbReference>
<evidence type="ECO:0000256" key="11">
    <source>
        <dbReference type="ARBA" id="ARBA00023034"/>
    </source>
</evidence>
<gene>
    <name evidence="23" type="ORF">AB6A40_004180</name>
</gene>
<evidence type="ECO:0000256" key="12">
    <source>
        <dbReference type="ARBA" id="ARBA00023136"/>
    </source>
</evidence>
<organism evidence="23 24">
    <name type="scientific">Gnathostoma spinigerum</name>
    <dbReference type="NCBI Taxonomy" id="75299"/>
    <lineage>
        <taxon>Eukaryota</taxon>
        <taxon>Metazoa</taxon>
        <taxon>Ecdysozoa</taxon>
        <taxon>Nematoda</taxon>
        <taxon>Chromadorea</taxon>
        <taxon>Rhabditida</taxon>
        <taxon>Spirurina</taxon>
        <taxon>Gnathostomatomorpha</taxon>
        <taxon>Gnathostomatoidea</taxon>
        <taxon>Gnathostomatidae</taxon>
        <taxon>Gnathostoma</taxon>
    </lineage>
</organism>
<evidence type="ECO:0000259" key="22">
    <source>
        <dbReference type="Pfam" id="PF25119"/>
    </source>
</evidence>
<dbReference type="SUPFAM" id="SSF52540">
    <property type="entry name" value="P-loop containing nucleoside triphosphate hydrolases"/>
    <property type="match status" value="1"/>
</dbReference>
<evidence type="ECO:0000256" key="15">
    <source>
        <dbReference type="ARBA" id="ARBA00023268"/>
    </source>
</evidence>
<dbReference type="GO" id="GO:0000139">
    <property type="term" value="C:Golgi membrane"/>
    <property type="evidence" value="ECO:0007669"/>
    <property type="project" value="UniProtKB-SubCell"/>
</dbReference>
<feature type="domain" description="Heparan sulphate-N-deacetylase deacetylase" evidence="21">
    <location>
        <begin position="290"/>
        <end position="493"/>
    </location>
</feature>
<proteinExistence type="inferred from homology"/>
<dbReference type="AlphaFoldDB" id="A0ABD6EJ85"/>
<keyword evidence="9" id="KW-0735">Signal-anchor</keyword>
<feature type="transmembrane region" description="Helical" evidence="19">
    <location>
        <begin position="12"/>
        <end position="31"/>
    </location>
</feature>